<accession>A0A0A8ZRX0</accession>
<sequence>MGSIAIPEQKTEFVQRHILSHRLIVQNKFH</sequence>
<dbReference type="AlphaFoldDB" id="A0A0A8ZRX0"/>
<evidence type="ECO:0000313" key="1">
    <source>
        <dbReference type="EMBL" id="JAD39515.1"/>
    </source>
</evidence>
<protein>
    <submittedName>
        <fullName evidence="1">Uncharacterized protein</fullName>
    </submittedName>
</protein>
<proteinExistence type="predicted"/>
<name>A0A0A8ZRX0_ARUDO</name>
<dbReference type="EMBL" id="GBRH01258380">
    <property type="protein sequence ID" value="JAD39515.1"/>
    <property type="molecule type" value="Transcribed_RNA"/>
</dbReference>
<reference evidence="1" key="1">
    <citation type="submission" date="2014-09" db="EMBL/GenBank/DDBJ databases">
        <authorList>
            <person name="Magalhaes I.L.F."/>
            <person name="Oliveira U."/>
            <person name="Santos F.R."/>
            <person name="Vidigal T.H.D.A."/>
            <person name="Brescovit A.D."/>
            <person name="Santos A.J."/>
        </authorList>
    </citation>
    <scope>NUCLEOTIDE SEQUENCE</scope>
    <source>
        <tissue evidence="1">Shoot tissue taken approximately 20 cm above the soil surface</tissue>
    </source>
</reference>
<organism evidence="1">
    <name type="scientific">Arundo donax</name>
    <name type="common">Giant reed</name>
    <name type="synonym">Donax arundinaceus</name>
    <dbReference type="NCBI Taxonomy" id="35708"/>
    <lineage>
        <taxon>Eukaryota</taxon>
        <taxon>Viridiplantae</taxon>
        <taxon>Streptophyta</taxon>
        <taxon>Embryophyta</taxon>
        <taxon>Tracheophyta</taxon>
        <taxon>Spermatophyta</taxon>
        <taxon>Magnoliopsida</taxon>
        <taxon>Liliopsida</taxon>
        <taxon>Poales</taxon>
        <taxon>Poaceae</taxon>
        <taxon>PACMAD clade</taxon>
        <taxon>Arundinoideae</taxon>
        <taxon>Arundineae</taxon>
        <taxon>Arundo</taxon>
    </lineage>
</organism>
<reference evidence="1" key="2">
    <citation type="journal article" date="2015" name="Data Brief">
        <title>Shoot transcriptome of the giant reed, Arundo donax.</title>
        <authorList>
            <person name="Barrero R.A."/>
            <person name="Guerrero F.D."/>
            <person name="Moolhuijzen P."/>
            <person name="Goolsby J.A."/>
            <person name="Tidwell J."/>
            <person name="Bellgard S.E."/>
            <person name="Bellgard M.I."/>
        </authorList>
    </citation>
    <scope>NUCLEOTIDE SEQUENCE</scope>
    <source>
        <tissue evidence="1">Shoot tissue taken approximately 20 cm above the soil surface</tissue>
    </source>
</reference>